<dbReference type="EMBL" id="JBHTOP010000026">
    <property type="protein sequence ID" value="MFD1672770.1"/>
    <property type="molecule type" value="Genomic_DNA"/>
</dbReference>
<reference evidence="5" key="1">
    <citation type="journal article" date="2019" name="Int. J. Syst. Evol. Microbiol.">
        <title>The Global Catalogue of Microorganisms (GCM) 10K type strain sequencing project: providing services to taxonomists for standard genome sequencing and annotation.</title>
        <authorList>
            <consortium name="The Broad Institute Genomics Platform"/>
            <consortium name="The Broad Institute Genome Sequencing Center for Infectious Disease"/>
            <person name="Wu L."/>
            <person name="Ma J."/>
        </authorList>
    </citation>
    <scope>NUCLEOTIDE SEQUENCE [LARGE SCALE GENOMIC DNA]</scope>
    <source>
        <strain evidence="5">CCM 8896</strain>
    </source>
</reference>
<organism evidence="4 5">
    <name type="scientific">Agrilactobacillus yilanensis</name>
    <dbReference type="NCBI Taxonomy" id="2485997"/>
    <lineage>
        <taxon>Bacteria</taxon>
        <taxon>Bacillati</taxon>
        <taxon>Bacillota</taxon>
        <taxon>Bacilli</taxon>
        <taxon>Lactobacillales</taxon>
        <taxon>Lactobacillaceae</taxon>
        <taxon>Agrilactobacillus</taxon>
    </lineage>
</organism>
<dbReference type="InterPro" id="IPR024425">
    <property type="entry name" value="LiaF-like_C"/>
</dbReference>
<dbReference type="InterPro" id="IPR056066">
    <property type="entry name" value="DUF7649"/>
</dbReference>
<comment type="caution">
    <text evidence="4">The sequence shown here is derived from an EMBL/GenBank/DDBJ whole genome shotgun (WGS) entry which is preliminary data.</text>
</comment>
<dbReference type="Proteomes" id="UP001597267">
    <property type="component" value="Unassembled WGS sequence"/>
</dbReference>
<evidence type="ECO:0000256" key="1">
    <source>
        <dbReference type="SAM" id="Phobius"/>
    </source>
</evidence>
<dbReference type="NCBIfam" id="NF040535">
    <property type="entry name" value="LiaF_C_term"/>
    <property type="match status" value="1"/>
</dbReference>
<feature type="transmembrane region" description="Helical" evidence="1">
    <location>
        <begin position="30"/>
        <end position="46"/>
    </location>
</feature>
<dbReference type="Pfam" id="PF24661">
    <property type="entry name" value="DUF7649"/>
    <property type="match status" value="1"/>
</dbReference>
<dbReference type="InterPro" id="IPR016975">
    <property type="entry name" value="Cell_wall_LiaF"/>
</dbReference>
<protein>
    <submittedName>
        <fullName evidence="4">Cell wall-active antibiotics response protein LiaF</fullName>
    </submittedName>
</protein>
<evidence type="ECO:0000259" key="3">
    <source>
        <dbReference type="Pfam" id="PF24661"/>
    </source>
</evidence>
<evidence type="ECO:0000313" key="4">
    <source>
        <dbReference type="EMBL" id="MFD1672770.1"/>
    </source>
</evidence>
<sequence>MNGIWTAFAIMICFVFAILGWQVFNNPGSLILLVLGILCLLRHPKVQQKRAAKKAKKTQDTTPRRKDSLKAVGLILIALALGQNISFWFLLLIIFFFMVLVTGTNTGWSKGPRSLGSLMPWNRKAYIAPDITTDAPKDLNTEERQVHHWFGDTTIGEQIYTWDDINLSVIAGDTIIDLGNTLLPTNRENVILLRKSFGRTRILVPVGTKVRINHSVLLGKLTLDEQQYNLKNETINMTLNDQEDSRELRIITNVLIGDLEVIYV</sequence>
<evidence type="ECO:0000259" key="2">
    <source>
        <dbReference type="Pfam" id="PF09922"/>
    </source>
</evidence>
<keyword evidence="5" id="KW-1185">Reference proteome</keyword>
<dbReference type="InterPro" id="IPR047793">
    <property type="entry name" value="LiaF_C"/>
</dbReference>
<evidence type="ECO:0000313" key="5">
    <source>
        <dbReference type="Proteomes" id="UP001597267"/>
    </source>
</evidence>
<feature type="domain" description="DUF7649" evidence="3">
    <location>
        <begin position="5"/>
        <end position="100"/>
    </location>
</feature>
<feature type="domain" description="Cell wall-active antibiotics response LiaF-like C-terminal" evidence="2">
    <location>
        <begin position="149"/>
        <end position="261"/>
    </location>
</feature>
<dbReference type="PIRSF" id="PIRSF031509">
    <property type="entry name" value="Cell_wall_LiaF/YvqF"/>
    <property type="match status" value="1"/>
</dbReference>
<keyword evidence="1" id="KW-1133">Transmembrane helix</keyword>
<keyword evidence="1" id="KW-0472">Membrane</keyword>
<feature type="transmembrane region" description="Helical" evidence="1">
    <location>
        <begin position="7"/>
        <end position="24"/>
    </location>
</feature>
<accession>A0ABW4JBG3</accession>
<dbReference type="RefSeq" id="WP_125713153.1">
    <property type="nucleotide sequence ID" value="NZ_JBHTOP010000026.1"/>
</dbReference>
<keyword evidence="1" id="KW-0812">Transmembrane</keyword>
<proteinExistence type="predicted"/>
<name>A0ABW4JBG3_9LACO</name>
<dbReference type="Pfam" id="PF09922">
    <property type="entry name" value="LiaF-like_C"/>
    <property type="match status" value="1"/>
</dbReference>
<gene>
    <name evidence="4" type="primary">liaF</name>
    <name evidence="4" type="ORF">ACFQ5M_11720</name>
</gene>